<dbReference type="Proteomes" id="UP001164746">
    <property type="component" value="Chromosome 9"/>
</dbReference>
<name>A0ABY7EUZ4_MYAAR</name>
<reference evidence="1" key="1">
    <citation type="submission" date="2022-11" db="EMBL/GenBank/DDBJ databases">
        <title>Centuries of genome instability and evolution in soft-shell clam transmissible cancer (bioRxiv).</title>
        <authorList>
            <person name="Hart S.F.M."/>
            <person name="Yonemitsu M.A."/>
            <person name="Giersch R.M."/>
            <person name="Beal B.F."/>
            <person name="Arriagada G."/>
            <person name="Davis B.W."/>
            <person name="Ostrander E.A."/>
            <person name="Goff S.P."/>
            <person name="Metzger M.J."/>
        </authorList>
    </citation>
    <scope>NUCLEOTIDE SEQUENCE</scope>
    <source>
        <strain evidence="1">MELC-2E11</strain>
        <tissue evidence="1">Siphon/mantle</tissue>
    </source>
</reference>
<sequence length="69" mass="8203">MTTYTKNRVLKDKTEQQDETGKKMNLLTLLSMKRIRPLEHVHRVRNLGVLITFIRNQRKSFSPVDFNTD</sequence>
<protein>
    <submittedName>
        <fullName evidence="1">Uncharacterized protein</fullName>
    </submittedName>
</protein>
<dbReference type="EMBL" id="CP111020">
    <property type="protein sequence ID" value="WAR13775.1"/>
    <property type="molecule type" value="Genomic_DNA"/>
</dbReference>
<keyword evidence="2" id="KW-1185">Reference proteome</keyword>
<gene>
    <name evidence="1" type="ORF">MAR_003880</name>
</gene>
<proteinExistence type="predicted"/>
<evidence type="ECO:0000313" key="1">
    <source>
        <dbReference type="EMBL" id="WAR13775.1"/>
    </source>
</evidence>
<accession>A0ABY7EUZ4</accession>
<evidence type="ECO:0000313" key="2">
    <source>
        <dbReference type="Proteomes" id="UP001164746"/>
    </source>
</evidence>
<organism evidence="1 2">
    <name type="scientific">Mya arenaria</name>
    <name type="common">Soft-shell clam</name>
    <dbReference type="NCBI Taxonomy" id="6604"/>
    <lineage>
        <taxon>Eukaryota</taxon>
        <taxon>Metazoa</taxon>
        <taxon>Spiralia</taxon>
        <taxon>Lophotrochozoa</taxon>
        <taxon>Mollusca</taxon>
        <taxon>Bivalvia</taxon>
        <taxon>Autobranchia</taxon>
        <taxon>Heteroconchia</taxon>
        <taxon>Euheterodonta</taxon>
        <taxon>Imparidentia</taxon>
        <taxon>Neoheterodontei</taxon>
        <taxon>Myida</taxon>
        <taxon>Myoidea</taxon>
        <taxon>Myidae</taxon>
        <taxon>Mya</taxon>
    </lineage>
</organism>